<organism evidence="2">
    <name type="scientific">Trichophyton rubrum CBS 288.86</name>
    <dbReference type="NCBI Taxonomy" id="1215330"/>
    <lineage>
        <taxon>Eukaryota</taxon>
        <taxon>Fungi</taxon>
        <taxon>Dikarya</taxon>
        <taxon>Ascomycota</taxon>
        <taxon>Pezizomycotina</taxon>
        <taxon>Eurotiomycetes</taxon>
        <taxon>Eurotiomycetidae</taxon>
        <taxon>Onygenales</taxon>
        <taxon>Arthrodermataceae</taxon>
        <taxon>Trichophyton</taxon>
    </lineage>
</organism>
<dbReference type="EMBL" id="KK207796">
    <property type="protein sequence ID" value="EZF54083.1"/>
    <property type="molecule type" value="Genomic_DNA"/>
</dbReference>
<feature type="compositionally biased region" description="Polar residues" evidence="1">
    <location>
        <begin position="1"/>
        <end position="10"/>
    </location>
</feature>
<gene>
    <name evidence="2" type="ORF">H103_03160</name>
</gene>
<name>A0A022W7S0_TRIRU</name>
<protein>
    <submittedName>
        <fullName evidence="2">Uncharacterized protein</fullName>
    </submittedName>
</protein>
<dbReference type="AlphaFoldDB" id="A0A022W7S0"/>
<sequence length="100" mass="11554">MAVSPSSPAERTNMRRQRAVNGVPVWILSQGYPWPPQPRDSRPPPAERQQTGPFPRNPRRSGTERQKKKKREEAKNKRQRNLASSYLPIRISKSQPEIEV</sequence>
<evidence type="ECO:0000313" key="2">
    <source>
        <dbReference type="EMBL" id="EZF54083.1"/>
    </source>
</evidence>
<feature type="region of interest" description="Disordered" evidence="1">
    <location>
        <begin position="1"/>
        <end position="100"/>
    </location>
</feature>
<feature type="compositionally biased region" description="Pro residues" evidence="1">
    <location>
        <begin position="33"/>
        <end position="46"/>
    </location>
</feature>
<evidence type="ECO:0000256" key="1">
    <source>
        <dbReference type="SAM" id="MobiDB-lite"/>
    </source>
</evidence>
<dbReference type="HOGENOM" id="CLU_2308087_0_0_1"/>
<proteinExistence type="predicted"/>
<accession>A0A022W7S0</accession>
<reference evidence="2" key="1">
    <citation type="submission" date="2014-02" db="EMBL/GenBank/DDBJ databases">
        <title>The Genome Sequence of Trichophyton rubrum (morphotype fischeri) CBS 288.86.</title>
        <authorList>
            <consortium name="The Broad Institute Genomics Platform"/>
            <person name="Cuomo C.A."/>
            <person name="White T.C."/>
            <person name="Graser Y."/>
            <person name="Martinez-Rossi N."/>
            <person name="Heitman J."/>
            <person name="Young S.K."/>
            <person name="Zeng Q."/>
            <person name="Gargeya S."/>
            <person name="Abouelleil A."/>
            <person name="Alvarado L."/>
            <person name="Chapman S.B."/>
            <person name="Gainer-Dewar J."/>
            <person name="Goldberg J."/>
            <person name="Griggs A."/>
            <person name="Gujja S."/>
            <person name="Hansen M."/>
            <person name="Howarth C."/>
            <person name="Imamovic A."/>
            <person name="Larimer J."/>
            <person name="Martinez D."/>
            <person name="Murphy C."/>
            <person name="Pearson M.D."/>
            <person name="Persinoti G."/>
            <person name="Poon T."/>
            <person name="Priest M."/>
            <person name="Roberts A.D."/>
            <person name="Saif S."/>
            <person name="Shea T.D."/>
            <person name="Sykes S.N."/>
            <person name="Wortman J."/>
            <person name="Nusbaum C."/>
            <person name="Birren B."/>
        </authorList>
    </citation>
    <scope>NUCLEOTIDE SEQUENCE [LARGE SCALE GENOMIC DNA]</scope>
    <source>
        <strain evidence="2">CBS 288.86</strain>
    </source>
</reference>
<feature type="compositionally biased region" description="Basic and acidic residues" evidence="1">
    <location>
        <begin position="61"/>
        <end position="76"/>
    </location>
</feature>
<dbReference type="Proteomes" id="UP000023758">
    <property type="component" value="Unassembled WGS sequence"/>
</dbReference>